<accession>A0ABP8GGY0</accession>
<sequence>MNDIVIDTGIRAKHREMIKVAAIDLVKEMGINQLTLSLLSKKAGVPANTTKGLFVNEQEVLLGSCIQCFAKMTAILFRSNLRDSTLNQGLQSVWLNYQLFSNRYAKEATFIQQFLRDPSALYGTGSRANLRKLLQPFIGYLSYQKRHPVSDVQALMIITLLGNNAGNGEIALMEDGGYSSRQVFFTSLLPKIEKILELPIYDLAC</sequence>
<organism evidence="1 2">
    <name type="scientific">Mucilaginibacter gynuensis</name>
    <dbReference type="NCBI Taxonomy" id="1302236"/>
    <lineage>
        <taxon>Bacteria</taxon>
        <taxon>Pseudomonadati</taxon>
        <taxon>Bacteroidota</taxon>
        <taxon>Sphingobacteriia</taxon>
        <taxon>Sphingobacteriales</taxon>
        <taxon>Sphingobacteriaceae</taxon>
        <taxon>Mucilaginibacter</taxon>
    </lineage>
</organism>
<dbReference type="Proteomes" id="UP001500582">
    <property type="component" value="Unassembled WGS sequence"/>
</dbReference>
<evidence type="ECO:0000313" key="2">
    <source>
        <dbReference type="Proteomes" id="UP001500582"/>
    </source>
</evidence>
<keyword evidence="2" id="KW-1185">Reference proteome</keyword>
<reference evidence="2" key="1">
    <citation type="journal article" date="2019" name="Int. J. Syst. Evol. Microbiol.">
        <title>The Global Catalogue of Microorganisms (GCM) 10K type strain sequencing project: providing services to taxonomists for standard genome sequencing and annotation.</title>
        <authorList>
            <consortium name="The Broad Institute Genomics Platform"/>
            <consortium name="The Broad Institute Genome Sequencing Center for Infectious Disease"/>
            <person name="Wu L."/>
            <person name="Ma J."/>
        </authorList>
    </citation>
    <scope>NUCLEOTIDE SEQUENCE [LARGE SCALE GENOMIC DNA]</scope>
    <source>
        <strain evidence="2">JCM 17705</strain>
    </source>
</reference>
<gene>
    <name evidence="1" type="ORF">GCM10023149_25230</name>
</gene>
<dbReference type="EMBL" id="BAABFT010000005">
    <property type="protein sequence ID" value="GAA4323941.1"/>
    <property type="molecule type" value="Genomic_DNA"/>
</dbReference>
<protein>
    <recommendedName>
        <fullName evidence="3">TetR family transcriptional regulator</fullName>
    </recommendedName>
</protein>
<proteinExistence type="predicted"/>
<dbReference type="Gene3D" id="1.10.357.10">
    <property type="entry name" value="Tetracycline Repressor, domain 2"/>
    <property type="match status" value="1"/>
</dbReference>
<dbReference type="RefSeq" id="WP_345211445.1">
    <property type="nucleotide sequence ID" value="NZ_BAABFT010000005.1"/>
</dbReference>
<evidence type="ECO:0000313" key="1">
    <source>
        <dbReference type="EMBL" id="GAA4323941.1"/>
    </source>
</evidence>
<name>A0ABP8GGY0_9SPHI</name>
<comment type="caution">
    <text evidence="1">The sequence shown here is derived from an EMBL/GenBank/DDBJ whole genome shotgun (WGS) entry which is preliminary data.</text>
</comment>
<evidence type="ECO:0008006" key="3">
    <source>
        <dbReference type="Google" id="ProtNLM"/>
    </source>
</evidence>